<reference evidence="1" key="1">
    <citation type="submission" date="2020-07" db="EMBL/GenBank/DDBJ databases">
        <authorList>
            <person name="Ferguson B K."/>
        </authorList>
    </citation>
    <scope>NUCLEOTIDE SEQUENCE</scope>
    <source>
        <strain evidence="1">L06</strain>
    </source>
</reference>
<dbReference type="EMBL" id="CADCXW020000294">
    <property type="protein sequence ID" value="CAD1566434.1"/>
    <property type="molecule type" value="Genomic_DNA"/>
</dbReference>
<sequence>MCERPGPINIRCGCYDEVHELDPLILDNYSLEELQNQYHIVWKTARKQSGCGFEPDWPPAGYNVTYLKRNCDILSSLDLFIYNLKSCDELLLRILKEFTKTPDADTTMIGEIIEKHRTLIVEINEFHSPEDFDSEGPYRPITADYYTRGIIYDICDWKSAAVEVLIKKSKEFYEQLPRIELVKK</sequence>
<accession>A0A6V7KRY4</accession>
<evidence type="ECO:0000313" key="1">
    <source>
        <dbReference type="EMBL" id="CAD1566434.1"/>
    </source>
</evidence>
<dbReference type="AlphaFoldDB" id="A0A6V7KRY4"/>
<proteinExistence type="predicted"/>
<gene>
    <name evidence="1" type="ORF">BBRV_LOCUS86224</name>
</gene>
<protein>
    <submittedName>
        <fullName evidence="1">Uncharacterized protein</fullName>
    </submittedName>
</protein>
<name>A0A6V7KRY4_9HYME</name>
<organism evidence="1">
    <name type="scientific">Bracon brevicornis</name>
    <dbReference type="NCBI Taxonomy" id="1563983"/>
    <lineage>
        <taxon>Eukaryota</taxon>
        <taxon>Metazoa</taxon>
        <taxon>Ecdysozoa</taxon>
        <taxon>Arthropoda</taxon>
        <taxon>Hexapoda</taxon>
        <taxon>Insecta</taxon>
        <taxon>Pterygota</taxon>
        <taxon>Neoptera</taxon>
        <taxon>Endopterygota</taxon>
        <taxon>Hymenoptera</taxon>
        <taxon>Apocrita</taxon>
        <taxon>Ichneumonoidea</taxon>
        <taxon>Braconidae</taxon>
        <taxon>Braconinae</taxon>
        <taxon>Bracon</taxon>
    </lineage>
</organism>